<gene>
    <name evidence="1" type="ORF">PLEPLA_LOCUS35806</name>
</gene>
<dbReference type="EMBL" id="CADEAL010003966">
    <property type="protein sequence ID" value="CAB1448143.1"/>
    <property type="molecule type" value="Genomic_DNA"/>
</dbReference>
<dbReference type="Pfam" id="PF15208">
    <property type="entry name" value="Rab15_effector"/>
    <property type="match status" value="1"/>
</dbReference>
<name>A0A9N7V973_PLEPL</name>
<dbReference type="PANTHER" id="PTHR36682">
    <property type="entry name" value="RAB15 EFFECTOR PROTEIN"/>
    <property type="match status" value="1"/>
</dbReference>
<evidence type="ECO:0008006" key="3">
    <source>
        <dbReference type="Google" id="ProtNLM"/>
    </source>
</evidence>
<dbReference type="GO" id="GO:0001881">
    <property type="term" value="P:receptor recycling"/>
    <property type="evidence" value="ECO:0007669"/>
    <property type="project" value="InterPro"/>
</dbReference>
<evidence type="ECO:0000313" key="2">
    <source>
        <dbReference type="Proteomes" id="UP001153269"/>
    </source>
</evidence>
<reference evidence="1" key="1">
    <citation type="submission" date="2020-03" db="EMBL/GenBank/DDBJ databases">
        <authorList>
            <person name="Weist P."/>
        </authorList>
    </citation>
    <scope>NUCLEOTIDE SEQUENCE</scope>
</reference>
<dbReference type="Proteomes" id="UP001153269">
    <property type="component" value="Unassembled WGS sequence"/>
</dbReference>
<dbReference type="PANTHER" id="PTHR36682:SF1">
    <property type="entry name" value="RAB15 EFFECTOR PROTEIN"/>
    <property type="match status" value="1"/>
</dbReference>
<comment type="caution">
    <text evidence="1">The sequence shown here is derived from an EMBL/GenBank/DDBJ whole genome shotgun (WGS) entry which is preliminary data.</text>
</comment>
<keyword evidence="2" id="KW-1185">Reference proteome</keyword>
<sequence>MRDEHEFSILFTHHGPAPAAKLPLTVNCGSGSPPSDLRLSTIRSIMGKPFSKPNSKPFQNSNFFNFNHTSYAQPPPDVNPAPRPSIFATLRRPPVAKPNDFIPLFNDCISAAASRTQEYLLFTDPEVKFHPSPEVLTQVFLMTYITQSLCLNMTDTFNCTAMTPEQRILLGADWVWALLQKPTKNPRIQIAVQVLHLPEREDAEEEDVPPEGFSESIQMAQRATGNKTMYERLVDFCTSVGKDCYALFLFFGRKNDKGNIYGVLSNNFEAAIGKCDRIDRPFIENFFKGSRYLHTASGMMQAIVTKKEGDPLTLMMKFS</sequence>
<dbReference type="AlphaFoldDB" id="A0A9N7V973"/>
<protein>
    <recommendedName>
        <fullName evidence="3">Rab15 effector protein</fullName>
    </recommendedName>
</protein>
<organism evidence="1 2">
    <name type="scientific">Pleuronectes platessa</name>
    <name type="common">European plaice</name>
    <dbReference type="NCBI Taxonomy" id="8262"/>
    <lineage>
        <taxon>Eukaryota</taxon>
        <taxon>Metazoa</taxon>
        <taxon>Chordata</taxon>
        <taxon>Craniata</taxon>
        <taxon>Vertebrata</taxon>
        <taxon>Euteleostomi</taxon>
        <taxon>Actinopterygii</taxon>
        <taxon>Neopterygii</taxon>
        <taxon>Teleostei</taxon>
        <taxon>Neoteleostei</taxon>
        <taxon>Acanthomorphata</taxon>
        <taxon>Carangaria</taxon>
        <taxon>Pleuronectiformes</taxon>
        <taxon>Pleuronectoidei</taxon>
        <taxon>Pleuronectidae</taxon>
        <taxon>Pleuronectes</taxon>
    </lineage>
</organism>
<dbReference type="InterPro" id="IPR027985">
    <property type="entry name" value="Rab15_effector"/>
</dbReference>
<proteinExistence type="predicted"/>
<accession>A0A9N7V973</accession>
<evidence type="ECO:0000313" key="1">
    <source>
        <dbReference type="EMBL" id="CAB1448143.1"/>
    </source>
</evidence>